<dbReference type="EMBL" id="CP102294">
    <property type="protein sequence ID" value="UWN58188.1"/>
    <property type="molecule type" value="Genomic_DNA"/>
</dbReference>
<dbReference type="Proteomes" id="UP001059295">
    <property type="component" value="Chromosome"/>
</dbReference>
<organism evidence="2 3">
    <name type="scientific">Alistipes ihumii AP11</name>
    <dbReference type="NCBI Taxonomy" id="1211813"/>
    <lineage>
        <taxon>Bacteria</taxon>
        <taxon>Pseudomonadati</taxon>
        <taxon>Bacteroidota</taxon>
        <taxon>Bacteroidia</taxon>
        <taxon>Bacteroidales</taxon>
        <taxon>Rikenellaceae</taxon>
        <taxon>Alistipes</taxon>
    </lineage>
</organism>
<dbReference type="GeneID" id="82891127"/>
<sequence length="488" mass="54940">MLTPQDIRQIEEHGLSPEQIERQMERFRTGFPYLDLARAAVAGDGIVRMDASEAERCRALYRSRRDERRIVKFVPASGAATRMFKSLFGYLETGQAGPEVREVIERINRFAFADELHRLTEGSSSPRRLIEGIVRDGLGYGRLPKALILFHKYPEGSRTALEEHLAEGAMYAVGAGRSVHIHLTVSPEHMPLFERLVERVKPEYEARFGVRYDIGYSQQKPSTDTIAVNPDNTPFREGGRLLFRPAGHGALIENLNEIDADLVFVKTVDNVVPDRLKADTVASKETLGGLLLSLQEQAFEYLRETDGRVAENPDEIAAFVTEKLCRKLPASFRDMTAERKTRYLRDMLDRPIRVCGMVRNEGEPGGGPFWVSEPDGGESLQIVESSQIAPGQKELTARATHFNPVDVACGLKNYLGRRFDLRQWTDPQTGFVSEKSQQGRPLRAMELPGLWNGAMARWNTVFVEVPISTFAPVKIVNDLLRPQHQNEP</sequence>
<name>A0ABY5V2U2_9BACT</name>
<dbReference type="SUPFAM" id="SSF53448">
    <property type="entry name" value="Nucleotide-diphospho-sugar transferases"/>
    <property type="match status" value="1"/>
</dbReference>
<dbReference type="Pfam" id="PF14134">
    <property type="entry name" value="DUF4301"/>
    <property type="match status" value="1"/>
</dbReference>
<dbReference type="InterPro" id="IPR029044">
    <property type="entry name" value="Nucleotide-diphossugar_trans"/>
</dbReference>
<evidence type="ECO:0000313" key="3">
    <source>
        <dbReference type="Proteomes" id="UP001059295"/>
    </source>
</evidence>
<dbReference type="RefSeq" id="WP_026089756.1">
    <property type="nucleotide sequence ID" value="NZ_CAPH01000017.1"/>
</dbReference>
<evidence type="ECO:0000259" key="1">
    <source>
        <dbReference type="Pfam" id="PF14134"/>
    </source>
</evidence>
<feature type="domain" description="DUF4301" evidence="1">
    <location>
        <begin position="4"/>
        <end position="485"/>
    </location>
</feature>
<gene>
    <name evidence="2" type="ORF">NQ491_05295</name>
</gene>
<dbReference type="InterPro" id="IPR025393">
    <property type="entry name" value="DUF4301"/>
</dbReference>
<proteinExistence type="predicted"/>
<evidence type="ECO:0000313" key="2">
    <source>
        <dbReference type="EMBL" id="UWN58188.1"/>
    </source>
</evidence>
<keyword evidence="3" id="KW-1185">Reference proteome</keyword>
<protein>
    <submittedName>
        <fullName evidence="2">DUF4301 family protein</fullName>
    </submittedName>
</protein>
<accession>A0ABY5V2U2</accession>
<reference evidence="2" key="1">
    <citation type="journal article" date="2022" name="Cell">
        <title>Design, construction, and in vivo augmentation of a complex gut microbiome.</title>
        <authorList>
            <person name="Cheng A.G."/>
            <person name="Ho P.Y."/>
            <person name="Aranda-Diaz A."/>
            <person name="Jain S."/>
            <person name="Yu F.B."/>
            <person name="Meng X."/>
            <person name="Wang M."/>
            <person name="Iakiviak M."/>
            <person name="Nagashima K."/>
            <person name="Zhao A."/>
            <person name="Murugkar P."/>
            <person name="Patil A."/>
            <person name="Atabakhsh K."/>
            <person name="Weakley A."/>
            <person name="Yan J."/>
            <person name="Brumbaugh A.R."/>
            <person name="Higginbottom S."/>
            <person name="Dimas A."/>
            <person name="Shiver A.L."/>
            <person name="Deutschbauer A."/>
            <person name="Neff N."/>
            <person name="Sonnenburg J.L."/>
            <person name="Huang K.C."/>
            <person name="Fischbach M.A."/>
        </authorList>
    </citation>
    <scope>NUCLEOTIDE SEQUENCE</scope>
    <source>
        <strain evidence="2">AP11</strain>
    </source>
</reference>